<keyword evidence="2" id="KW-1185">Reference proteome</keyword>
<gene>
    <name evidence="1" type="ORF">BJ875DRAFT_476264</name>
</gene>
<evidence type="ECO:0000313" key="2">
    <source>
        <dbReference type="Proteomes" id="UP000824998"/>
    </source>
</evidence>
<organism evidence="1 2">
    <name type="scientific">Amylocarpus encephaloides</name>
    <dbReference type="NCBI Taxonomy" id="45428"/>
    <lineage>
        <taxon>Eukaryota</taxon>
        <taxon>Fungi</taxon>
        <taxon>Dikarya</taxon>
        <taxon>Ascomycota</taxon>
        <taxon>Pezizomycotina</taxon>
        <taxon>Leotiomycetes</taxon>
        <taxon>Helotiales</taxon>
        <taxon>Helotiales incertae sedis</taxon>
        <taxon>Amylocarpus</taxon>
    </lineage>
</organism>
<protein>
    <submittedName>
        <fullName evidence="1">Uncharacterized protein</fullName>
    </submittedName>
</protein>
<sequence>MAYTSWGLLTVIPLASPTHSIPMDLSFHTLPTAIHEPANHRSHGACLLLFSSPQPGSSSLECFSCPSLHVGS</sequence>
<evidence type="ECO:0000313" key="1">
    <source>
        <dbReference type="EMBL" id="KAG9228928.1"/>
    </source>
</evidence>
<dbReference type="Proteomes" id="UP000824998">
    <property type="component" value="Unassembled WGS sequence"/>
</dbReference>
<name>A0A9P8C001_9HELO</name>
<accession>A0A9P8C001</accession>
<dbReference type="EMBL" id="MU251840">
    <property type="protein sequence ID" value="KAG9228928.1"/>
    <property type="molecule type" value="Genomic_DNA"/>
</dbReference>
<dbReference type="AlphaFoldDB" id="A0A9P8C001"/>
<proteinExistence type="predicted"/>
<reference evidence="1" key="1">
    <citation type="journal article" date="2021" name="IMA Fungus">
        <title>Genomic characterization of three marine fungi, including Emericellopsis atlantica sp. nov. with signatures of a generalist lifestyle and marine biomass degradation.</title>
        <authorList>
            <person name="Hagestad O.C."/>
            <person name="Hou L."/>
            <person name="Andersen J.H."/>
            <person name="Hansen E.H."/>
            <person name="Altermark B."/>
            <person name="Li C."/>
            <person name="Kuhnert E."/>
            <person name="Cox R.J."/>
            <person name="Crous P.W."/>
            <person name="Spatafora J.W."/>
            <person name="Lail K."/>
            <person name="Amirebrahimi M."/>
            <person name="Lipzen A."/>
            <person name="Pangilinan J."/>
            <person name="Andreopoulos W."/>
            <person name="Hayes R.D."/>
            <person name="Ng V."/>
            <person name="Grigoriev I.V."/>
            <person name="Jackson S.A."/>
            <person name="Sutton T.D.S."/>
            <person name="Dobson A.D.W."/>
            <person name="Rama T."/>
        </authorList>
    </citation>
    <scope>NUCLEOTIDE SEQUENCE</scope>
    <source>
        <strain evidence="1">TRa018bII</strain>
    </source>
</reference>
<comment type="caution">
    <text evidence="1">The sequence shown here is derived from an EMBL/GenBank/DDBJ whole genome shotgun (WGS) entry which is preliminary data.</text>
</comment>